<dbReference type="Pfam" id="PF12776">
    <property type="entry name" value="Myb_DNA-bind_3"/>
    <property type="match status" value="1"/>
</dbReference>
<sequence length="395" mass="46508">MDNVGEGSQQKKRRINWKRDSVVRTFLEACIHEIVIHGREGTNPKPSSWKNVAETLKSKHNFIIKKQMKNHYDYLKAKYNTWERLKNKTGNVYDQTTNTFNFTEEEWKFEIELYNIFKTEMQICKTFEEYRIAFSRSFHGPRSIVPDVSDPLSDHSSGDVEVVPNTQQTPTPTSRQECDSHPKIQNKKQKSKQASNSQAEADISMVVKAIMEKYSNDVPGCLEKLDELGWGIEHPLYHVATFIFSESADYRKVWLSLKPKGCEGWVRMVGRKHNMFVSFARYSMNVEEELLLLLLFYLYLKRKSTSQIRRIRDNTSSLTGHAYTLELLNGSSTQFLELMRLSRDAYILLCNHFKQKNWLQNSRNASHNERYRMIKRRFQHSTRPSIDIFIKYCEQ</sequence>
<feature type="domain" description="DUF8040" evidence="3">
    <location>
        <begin position="315"/>
        <end position="382"/>
    </location>
</feature>
<dbReference type="InterPro" id="IPR058353">
    <property type="entry name" value="DUF8040"/>
</dbReference>
<organism evidence="4 5">
    <name type="scientific">Centaurea solstitialis</name>
    <name type="common">yellow star-thistle</name>
    <dbReference type="NCBI Taxonomy" id="347529"/>
    <lineage>
        <taxon>Eukaryota</taxon>
        <taxon>Viridiplantae</taxon>
        <taxon>Streptophyta</taxon>
        <taxon>Embryophyta</taxon>
        <taxon>Tracheophyta</taxon>
        <taxon>Spermatophyta</taxon>
        <taxon>Magnoliopsida</taxon>
        <taxon>eudicotyledons</taxon>
        <taxon>Gunneridae</taxon>
        <taxon>Pentapetalae</taxon>
        <taxon>asterids</taxon>
        <taxon>campanulids</taxon>
        <taxon>Asterales</taxon>
        <taxon>Asteraceae</taxon>
        <taxon>Carduoideae</taxon>
        <taxon>Cardueae</taxon>
        <taxon>Centaureinae</taxon>
        <taxon>Centaurea</taxon>
    </lineage>
</organism>
<dbReference type="EMBL" id="JARYMX010000003">
    <property type="protein sequence ID" value="KAJ9556342.1"/>
    <property type="molecule type" value="Genomic_DNA"/>
</dbReference>
<gene>
    <name evidence="4" type="ORF">OSB04_010956</name>
</gene>
<comment type="caution">
    <text evidence="4">The sequence shown here is derived from an EMBL/GenBank/DDBJ whole genome shotgun (WGS) entry which is preliminary data.</text>
</comment>
<dbReference type="Proteomes" id="UP001172457">
    <property type="component" value="Chromosome 3"/>
</dbReference>
<keyword evidence="5" id="KW-1185">Reference proteome</keyword>
<dbReference type="PANTHER" id="PTHR31704:SF48">
    <property type="entry name" value="L10-INTERACTING MYB DOMAIN-CONTAINING PROTEIN-LIKE"/>
    <property type="match status" value="1"/>
</dbReference>
<proteinExistence type="predicted"/>
<reference evidence="4" key="1">
    <citation type="submission" date="2023-03" db="EMBL/GenBank/DDBJ databases">
        <title>Chromosome-scale reference genome and RAD-based genetic map of yellow starthistle (Centaurea solstitialis) reveal putative structural variation and QTLs associated with invader traits.</title>
        <authorList>
            <person name="Reatini B."/>
            <person name="Cang F.A."/>
            <person name="Jiang Q."/>
            <person name="Mckibben M.T.W."/>
            <person name="Barker M.S."/>
            <person name="Rieseberg L.H."/>
            <person name="Dlugosch K.M."/>
        </authorList>
    </citation>
    <scope>NUCLEOTIDE SEQUENCE</scope>
    <source>
        <strain evidence="4">CAN-66</strain>
        <tissue evidence="4">Leaf</tissue>
    </source>
</reference>
<evidence type="ECO:0000313" key="4">
    <source>
        <dbReference type="EMBL" id="KAJ9556342.1"/>
    </source>
</evidence>
<evidence type="ECO:0000259" key="2">
    <source>
        <dbReference type="Pfam" id="PF12776"/>
    </source>
</evidence>
<dbReference type="AlphaFoldDB" id="A0AA38WCG3"/>
<feature type="domain" description="Myb/SANT-like" evidence="2">
    <location>
        <begin position="21"/>
        <end position="108"/>
    </location>
</feature>
<evidence type="ECO:0000313" key="5">
    <source>
        <dbReference type="Proteomes" id="UP001172457"/>
    </source>
</evidence>
<evidence type="ECO:0000259" key="3">
    <source>
        <dbReference type="Pfam" id="PF26138"/>
    </source>
</evidence>
<protein>
    <recommendedName>
        <fullName evidence="6">Myb/SANT-like domain-containing protein</fullName>
    </recommendedName>
</protein>
<dbReference type="PANTHER" id="PTHR31704">
    <property type="entry name" value="MYB/SANT-LIKE DNA-BINDING DOMAIN PROTEIN-RELATED"/>
    <property type="match status" value="1"/>
</dbReference>
<dbReference type="InterPro" id="IPR024752">
    <property type="entry name" value="Myb/SANT-like_dom"/>
</dbReference>
<feature type="region of interest" description="Disordered" evidence="1">
    <location>
        <begin position="145"/>
        <end position="199"/>
    </location>
</feature>
<name>A0AA38WCG3_9ASTR</name>
<accession>A0AA38WCG3</accession>
<dbReference type="Pfam" id="PF26138">
    <property type="entry name" value="DUF8040"/>
    <property type="match status" value="1"/>
</dbReference>
<evidence type="ECO:0008006" key="6">
    <source>
        <dbReference type="Google" id="ProtNLM"/>
    </source>
</evidence>
<evidence type="ECO:0000256" key="1">
    <source>
        <dbReference type="SAM" id="MobiDB-lite"/>
    </source>
</evidence>